<name>A0A8C6EDM1_MOSMO</name>
<evidence type="ECO:0000313" key="2">
    <source>
        <dbReference type="Proteomes" id="UP000694544"/>
    </source>
</evidence>
<dbReference type="AlphaFoldDB" id="A0A8C6EDM1"/>
<organism evidence="1 2">
    <name type="scientific">Moschus moschiferus</name>
    <name type="common">Siberian musk deer</name>
    <name type="synonym">Moschus sibiricus</name>
    <dbReference type="NCBI Taxonomy" id="68415"/>
    <lineage>
        <taxon>Eukaryota</taxon>
        <taxon>Metazoa</taxon>
        <taxon>Chordata</taxon>
        <taxon>Craniata</taxon>
        <taxon>Vertebrata</taxon>
        <taxon>Euteleostomi</taxon>
        <taxon>Mammalia</taxon>
        <taxon>Eutheria</taxon>
        <taxon>Laurasiatheria</taxon>
        <taxon>Artiodactyla</taxon>
        <taxon>Ruminantia</taxon>
        <taxon>Pecora</taxon>
        <taxon>Moschidae</taxon>
        <taxon>Moschus</taxon>
    </lineage>
</organism>
<proteinExistence type="predicted"/>
<evidence type="ECO:0000313" key="1">
    <source>
        <dbReference type="Ensembl" id="ENSMMSP00000028353.1"/>
    </source>
</evidence>
<reference evidence="1" key="2">
    <citation type="submission" date="2025-09" db="UniProtKB">
        <authorList>
            <consortium name="Ensembl"/>
        </authorList>
    </citation>
    <scope>IDENTIFICATION</scope>
</reference>
<dbReference type="SUPFAM" id="SSF49777">
    <property type="entry name" value="PEBP-like"/>
    <property type="match status" value="1"/>
</dbReference>
<dbReference type="InterPro" id="IPR036610">
    <property type="entry name" value="PEBP-like_sf"/>
</dbReference>
<accession>A0A8C6EDM1</accession>
<reference evidence="1" key="1">
    <citation type="submission" date="2025-08" db="UniProtKB">
        <authorList>
            <consortium name="Ensembl"/>
        </authorList>
    </citation>
    <scope>IDENTIFICATION</scope>
</reference>
<keyword evidence="2" id="KW-1185">Reference proteome</keyword>
<protein>
    <submittedName>
        <fullName evidence="1">Uncharacterized protein</fullName>
    </submittedName>
</protein>
<dbReference type="Proteomes" id="UP000694544">
    <property type="component" value="Unplaced"/>
</dbReference>
<dbReference type="GeneTree" id="ENSGT00940000157251"/>
<sequence>MNGNDISSHSSLQLCGLWASQGHWLHCNIWLVYRQERPLKCDDPILSNLSGDHCGKFKVASFCKKYELWTLVAGTCYQAEWDDYVPKL</sequence>
<dbReference type="Gene3D" id="3.90.280.10">
    <property type="entry name" value="PEBP-like"/>
    <property type="match status" value="1"/>
</dbReference>
<dbReference type="Ensembl" id="ENSMMST00000031234.1">
    <property type="protein sequence ID" value="ENSMMSP00000028353.1"/>
    <property type="gene ID" value="ENSMMSG00000021262.1"/>
</dbReference>